<proteinExistence type="predicted"/>
<organism evidence="1">
    <name type="scientific">Toxoplasma gondii (strain ATCC 50861 / VEG)</name>
    <dbReference type="NCBI Taxonomy" id="432359"/>
    <lineage>
        <taxon>Eukaryota</taxon>
        <taxon>Sar</taxon>
        <taxon>Alveolata</taxon>
        <taxon>Apicomplexa</taxon>
        <taxon>Conoidasida</taxon>
        <taxon>Coccidia</taxon>
        <taxon>Eucoccidiorida</taxon>
        <taxon>Eimeriorina</taxon>
        <taxon>Sarcocystidae</taxon>
        <taxon>Toxoplasma</taxon>
    </lineage>
</organism>
<reference evidence="1" key="1">
    <citation type="journal article" date="2015" name="PLoS ONE">
        <title>Comprehensive Evaluation of Toxoplasma gondii VEG and Neospora caninum LIV Genomes with Tachyzoite Stage Transcriptome and Proteome Defines Novel Transcript Features.</title>
        <authorList>
            <person name="Ramaprasad A."/>
            <person name="Mourier T."/>
            <person name="Naeem R."/>
            <person name="Malas T.B."/>
            <person name="Moussa E."/>
            <person name="Panigrahi A."/>
            <person name="Vermont S.J."/>
            <person name="Otto T.D."/>
            <person name="Wastling J."/>
            <person name="Pain A."/>
        </authorList>
    </citation>
    <scope>NUCLEOTIDE SEQUENCE</scope>
    <source>
        <strain evidence="1">VEG</strain>
    </source>
</reference>
<accession>A0A0F7UYK3</accession>
<protein>
    <submittedName>
        <fullName evidence="1">Uncharacterized protein</fullName>
    </submittedName>
</protein>
<sequence>MTVLRRQPWCRAFRKRLPGWYQPNCCTPRHGRGGRERYSRSFAFGLQKHFWYSVYAVRDTNLNTVSTSHGNAHERKTGGAECVDCVLLARIPSRQNNGTVRWWEPFTCPIDAFHQQTRDRARSPQERWP</sequence>
<dbReference type="AlphaFoldDB" id="A0A0F7UYK3"/>
<evidence type="ECO:0000313" key="1">
    <source>
        <dbReference type="EMBL" id="CEL73683.1"/>
    </source>
</evidence>
<gene>
    <name evidence="1" type="ORF">BN1205_044100</name>
</gene>
<dbReference type="EMBL" id="LN714496">
    <property type="protein sequence ID" value="CEL73683.1"/>
    <property type="molecule type" value="Genomic_DNA"/>
</dbReference>
<name>A0A0F7UYK3_TOXGV</name>